<dbReference type="STRING" id="5288.A0A5C5FPI1"/>
<evidence type="ECO:0000313" key="8">
    <source>
        <dbReference type="EMBL" id="TNY18703.1"/>
    </source>
</evidence>
<dbReference type="PANTHER" id="PTHR13832:SF837">
    <property type="entry name" value="PROTEIN PHOSPHATASE 2C-LIKE DOMAIN-CONTAINING PROTEIN 1"/>
    <property type="match status" value="1"/>
</dbReference>
<dbReference type="GO" id="GO:0046872">
    <property type="term" value="F:metal ion binding"/>
    <property type="evidence" value="ECO:0007669"/>
    <property type="project" value="UniProtKB-KW"/>
</dbReference>
<dbReference type="InterPro" id="IPR015655">
    <property type="entry name" value="PP2C"/>
</dbReference>
<evidence type="ECO:0000259" key="7">
    <source>
        <dbReference type="PROSITE" id="PS51746"/>
    </source>
</evidence>
<feature type="non-terminal residue" evidence="8">
    <location>
        <position position="1"/>
    </location>
</feature>
<dbReference type="OrthoDB" id="10264738at2759"/>
<dbReference type="InterPro" id="IPR000222">
    <property type="entry name" value="PP2C_BS"/>
</dbReference>
<dbReference type="InterPro" id="IPR036457">
    <property type="entry name" value="PPM-type-like_dom_sf"/>
</dbReference>
<dbReference type="PANTHER" id="PTHR13832">
    <property type="entry name" value="PROTEIN PHOSPHATASE 2C"/>
    <property type="match status" value="1"/>
</dbReference>
<keyword evidence="2" id="KW-0479">Metal-binding</keyword>
<proteinExistence type="inferred from homology"/>
<feature type="region of interest" description="Disordered" evidence="6">
    <location>
        <begin position="285"/>
        <end position="357"/>
    </location>
</feature>
<dbReference type="Proteomes" id="UP000311382">
    <property type="component" value="Unassembled WGS sequence"/>
</dbReference>
<accession>A0A5C5FPI1</accession>
<feature type="domain" description="PPM-type phosphatase" evidence="7">
    <location>
        <begin position="120"/>
        <end position="516"/>
    </location>
</feature>
<name>A0A5C5FPI1_9BASI</name>
<dbReference type="SMART" id="SM00332">
    <property type="entry name" value="PP2Cc"/>
    <property type="match status" value="1"/>
</dbReference>
<dbReference type="PROSITE" id="PS01032">
    <property type="entry name" value="PPM_1"/>
    <property type="match status" value="1"/>
</dbReference>
<keyword evidence="4 5" id="KW-0904">Protein phosphatase</keyword>
<comment type="caution">
    <text evidence="8">The sequence shown here is derived from an EMBL/GenBank/DDBJ whole genome shotgun (WGS) entry which is preliminary data.</text>
</comment>
<evidence type="ECO:0000313" key="9">
    <source>
        <dbReference type="Proteomes" id="UP000311382"/>
    </source>
</evidence>
<evidence type="ECO:0000256" key="2">
    <source>
        <dbReference type="ARBA" id="ARBA00022723"/>
    </source>
</evidence>
<feature type="compositionally biased region" description="Low complexity" evidence="6">
    <location>
        <begin position="39"/>
        <end position="74"/>
    </location>
</feature>
<comment type="similarity">
    <text evidence="1 5">Belongs to the PP2C family.</text>
</comment>
<keyword evidence="9" id="KW-1185">Reference proteome</keyword>
<evidence type="ECO:0000256" key="4">
    <source>
        <dbReference type="ARBA" id="ARBA00022912"/>
    </source>
</evidence>
<dbReference type="AlphaFoldDB" id="A0A5C5FPI1"/>
<dbReference type="EMBL" id="SOZI01000125">
    <property type="protein sequence ID" value="TNY18703.1"/>
    <property type="molecule type" value="Genomic_DNA"/>
</dbReference>
<evidence type="ECO:0000256" key="6">
    <source>
        <dbReference type="SAM" id="MobiDB-lite"/>
    </source>
</evidence>
<dbReference type="Gene3D" id="3.60.40.10">
    <property type="entry name" value="PPM-type phosphatase domain"/>
    <property type="match status" value="1"/>
</dbReference>
<dbReference type="CDD" id="cd00143">
    <property type="entry name" value="PP2Cc"/>
    <property type="match status" value="1"/>
</dbReference>
<sequence length="516" mass="54075">PRPTAPAITLQTRRSFGSLSSPSGRAPAQQQPALHIDVSAVNTSASPAASSSSSSSSSSSASSSATAVPSLSSAQARPPHARTMSDPNAKVVEVTQAEGSDTYGSVNQHPKVETRETAFKVGVSVDRNKKCRRTMEDAHSFIYDFGGIRGQGYFAVFDGHAGKHAAEWCGHHFHEHLLDNLRKAPVTPIPDLLNATFHTVDTKLSELAARGNTHSGCTAVTCFLRLEDDEGRPAGDASGVCSDVVEVKEGQGVVADTGAALRAAQQGGTAQVSDETVQGLAELRRGGETDGAGVAQEEQDGAAAAGHSRRRSAQEVKSRIKNLLTGRSDDFTASSPSASASSGATTSPPPPSNTVATPTVEIAGPAVTKPAAKRTLYTANVGDARAVLSRGGRAVRLTYDHKGSDAKEAKRISDAGGFVLNNRVNGVLAVTRSLGDSSMKEFVVGSPFTTETTLGPQDEWLIVACDGLWDVCSDQEAVDLIKDIDDPQEASQRLLDHALARLRNFFLSPSPSRARD</sequence>
<dbReference type="GO" id="GO:0004722">
    <property type="term" value="F:protein serine/threonine phosphatase activity"/>
    <property type="evidence" value="ECO:0007669"/>
    <property type="project" value="InterPro"/>
</dbReference>
<keyword evidence="3 5" id="KW-0378">Hydrolase</keyword>
<protein>
    <submittedName>
        <fullName evidence="8">Phosphatase 2C-domain-containing protein</fullName>
    </submittedName>
</protein>
<dbReference type="InterPro" id="IPR001932">
    <property type="entry name" value="PPM-type_phosphatase-like_dom"/>
</dbReference>
<gene>
    <name evidence="8" type="ORF">DMC30DRAFT_355081</name>
</gene>
<dbReference type="Pfam" id="PF00481">
    <property type="entry name" value="PP2C"/>
    <property type="match status" value="2"/>
</dbReference>
<dbReference type="PROSITE" id="PS51746">
    <property type="entry name" value="PPM_2"/>
    <property type="match status" value="1"/>
</dbReference>
<evidence type="ECO:0000256" key="3">
    <source>
        <dbReference type="ARBA" id="ARBA00022801"/>
    </source>
</evidence>
<reference evidence="8 9" key="1">
    <citation type="submission" date="2019-03" db="EMBL/GenBank/DDBJ databases">
        <title>Rhodosporidium diobovatum UCD-FST 08-225 genome sequencing, assembly, and annotation.</title>
        <authorList>
            <person name="Fakankun I.U."/>
            <person name="Fristensky B."/>
            <person name="Levin D.B."/>
        </authorList>
    </citation>
    <scope>NUCLEOTIDE SEQUENCE [LARGE SCALE GENOMIC DNA]</scope>
    <source>
        <strain evidence="8 9">UCD-FST 08-225</strain>
    </source>
</reference>
<organism evidence="8 9">
    <name type="scientific">Rhodotorula diobovata</name>
    <dbReference type="NCBI Taxonomy" id="5288"/>
    <lineage>
        <taxon>Eukaryota</taxon>
        <taxon>Fungi</taxon>
        <taxon>Dikarya</taxon>
        <taxon>Basidiomycota</taxon>
        <taxon>Pucciniomycotina</taxon>
        <taxon>Microbotryomycetes</taxon>
        <taxon>Sporidiobolales</taxon>
        <taxon>Sporidiobolaceae</taxon>
        <taxon>Rhodotorula</taxon>
    </lineage>
</organism>
<dbReference type="SUPFAM" id="SSF81606">
    <property type="entry name" value="PP2C-like"/>
    <property type="match status" value="2"/>
</dbReference>
<evidence type="ECO:0000256" key="1">
    <source>
        <dbReference type="ARBA" id="ARBA00006702"/>
    </source>
</evidence>
<feature type="region of interest" description="Disordered" evidence="6">
    <location>
        <begin position="1"/>
        <end position="89"/>
    </location>
</feature>
<feature type="compositionally biased region" description="Polar residues" evidence="6">
    <location>
        <begin position="9"/>
        <end position="32"/>
    </location>
</feature>
<evidence type="ECO:0000256" key="5">
    <source>
        <dbReference type="RuleBase" id="RU003465"/>
    </source>
</evidence>
<feature type="compositionally biased region" description="Low complexity" evidence="6">
    <location>
        <begin position="332"/>
        <end position="346"/>
    </location>
</feature>
<feature type="compositionally biased region" description="Low complexity" evidence="6">
    <location>
        <begin position="291"/>
        <end position="306"/>
    </location>
</feature>